<evidence type="ECO:0000256" key="4">
    <source>
        <dbReference type="ARBA" id="ARBA00022801"/>
    </source>
</evidence>
<reference evidence="11 12" key="1">
    <citation type="submission" date="2019-01" db="EMBL/GenBank/DDBJ databases">
        <title>Sinorhodobacter populi sp. nov. isolated from the symptomatic bark tissue of Populus euramericana canker.</title>
        <authorList>
            <person name="Xu G."/>
        </authorList>
    </citation>
    <scope>NUCLEOTIDE SEQUENCE [LARGE SCALE GENOMIC DNA]</scope>
    <source>
        <strain evidence="11 12">2D-5</strain>
    </source>
</reference>
<feature type="site" description="Transition state stabilizer" evidence="9">
    <location>
        <position position="75"/>
    </location>
</feature>
<evidence type="ECO:0000256" key="8">
    <source>
        <dbReference type="ARBA" id="ARBA00023316"/>
    </source>
</evidence>
<evidence type="ECO:0000256" key="2">
    <source>
        <dbReference type="ARBA" id="ARBA00022670"/>
    </source>
</evidence>
<feature type="binding site" evidence="9">
    <location>
        <position position="168"/>
    </location>
    <ligand>
        <name>Zn(2+)</name>
        <dbReference type="ChEBI" id="CHEBI:29105"/>
        <note>catalytic</note>
    </ligand>
</feature>
<evidence type="ECO:0000256" key="9">
    <source>
        <dbReference type="HAMAP-Rule" id="MF_01924"/>
    </source>
</evidence>
<organism evidence="11 12">
    <name type="scientific">Paenirhodobacter populi</name>
    <dbReference type="NCBI Taxonomy" id="2306993"/>
    <lineage>
        <taxon>Bacteria</taxon>
        <taxon>Pseudomonadati</taxon>
        <taxon>Pseudomonadota</taxon>
        <taxon>Alphaproteobacteria</taxon>
        <taxon>Rhodobacterales</taxon>
        <taxon>Rhodobacter group</taxon>
        <taxon>Paenirhodobacter</taxon>
    </lineage>
</organism>
<proteinExistence type="inferred from homology"/>
<dbReference type="GO" id="GO:0008270">
    <property type="term" value="F:zinc ion binding"/>
    <property type="evidence" value="ECO:0007669"/>
    <property type="project" value="UniProtKB-UniRule"/>
</dbReference>
<feature type="active site" description="Proton donor/acceptor" evidence="9">
    <location>
        <position position="165"/>
    </location>
</feature>
<comment type="similarity">
    <text evidence="9 10">Belongs to the peptidase M15D family.</text>
</comment>
<accession>A0A443ITA4</accession>
<keyword evidence="7 9" id="KW-0482">Metalloprotease</keyword>
<dbReference type="AlphaFoldDB" id="A0A443ITA4"/>
<comment type="function">
    <text evidence="9 10">Catalyzes hydrolysis of the D-alanyl-D-alanine dipeptide.</text>
</comment>
<comment type="catalytic activity">
    <reaction evidence="1 9 10">
        <text>D-alanyl-D-alanine + H2O = 2 D-alanine</text>
        <dbReference type="Rhea" id="RHEA:20661"/>
        <dbReference type="ChEBI" id="CHEBI:15377"/>
        <dbReference type="ChEBI" id="CHEBI:57416"/>
        <dbReference type="ChEBI" id="CHEBI:57822"/>
        <dbReference type="EC" id="3.4.13.22"/>
    </reaction>
</comment>
<evidence type="ECO:0000256" key="6">
    <source>
        <dbReference type="ARBA" id="ARBA00022997"/>
    </source>
</evidence>
<dbReference type="CDD" id="cd14840">
    <property type="entry name" value="D-Ala-D-Ala_dipeptidase_Aad"/>
    <property type="match status" value="1"/>
</dbReference>
<dbReference type="Pfam" id="PF01427">
    <property type="entry name" value="Peptidase_M15"/>
    <property type="match status" value="1"/>
</dbReference>
<dbReference type="EMBL" id="SAUW01000011">
    <property type="protein sequence ID" value="RWR10953.1"/>
    <property type="molecule type" value="Genomic_DNA"/>
</dbReference>
<evidence type="ECO:0000256" key="10">
    <source>
        <dbReference type="PIRNR" id="PIRNR026671"/>
    </source>
</evidence>
<dbReference type="GO" id="GO:0008237">
    <property type="term" value="F:metallopeptidase activity"/>
    <property type="evidence" value="ECO:0007669"/>
    <property type="project" value="UniProtKB-KW"/>
</dbReference>
<evidence type="ECO:0000256" key="3">
    <source>
        <dbReference type="ARBA" id="ARBA00022723"/>
    </source>
</evidence>
<dbReference type="HAMAP" id="MF_01924">
    <property type="entry name" value="A_A_dipeptidase"/>
    <property type="match status" value="1"/>
</dbReference>
<name>A0A443ITA4_9RHOB</name>
<dbReference type="GO" id="GO:0071555">
    <property type="term" value="P:cell wall organization"/>
    <property type="evidence" value="ECO:0007669"/>
    <property type="project" value="UniProtKB-KW"/>
</dbReference>
<keyword evidence="6 9" id="KW-0224">Dipeptidase</keyword>
<keyword evidence="8 10" id="KW-0961">Cell wall biogenesis/degradation</keyword>
<keyword evidence="12" id="KW-1185">Reference proteome</keyword>
<keyword evidence="5 9" id="KW-0862">Zinc</keyword>
<dbReference type="RefSeq" id="WP_128269854.1">
    <property type="nucleotide sequence ID" value="NZ_SAUW01000011.1"/>
</dbReference>
<sequence length="188" mass="20497">MNAVPFGHGTLPLVALTHPALRIAIAYATTENFTGRVLYRETRAFLHPDAARAISRAADAFAAQGLTPVILDAYRPVSVQKALWAVRPDPEFVADPAVGSDHSRGIAVDITLARGSEWLDMGTAFDAAVPQSHHDRGDISAEATINRTILRRVMAEAGFAENPMEWWHYALPRGKNYPILDDTAELQG</sequence>
<dbReference type="Gene3D" id="3.30.1380.10">
    <property type="match status" value="1"/>
</dbReference>
<protein>
    <recommendedName>
        <fullName evidence="9 10">D-alanyl-D-alanine dipeptidase</fullName>
        <shortName evidence="9 10">D-Ala-D-Ala dipeptidase</shortName>
        <ecNumber evidence="9 10">3.4.13.22</ecNumber>
    </recommendedName>
</protein>
<keyword evidence="4 9" id="KW-0378">Hydrolase</keyword>
<evidence type="ECO:0000313" key="12">
    <source>
        <dbReference type="Proteomes" id="UP000285710"/>
    </source>
</evidence>
<dbReference type="Proteomes" id="UP000285710">
    <property type="component" value="Unassembled WGS sequence"/>
</dbReference>
<feature type="binding site" evidence="9">
    <location>
        <position position="109"/>
    </location>
    <ligand>
        <name>Zn(2+)</name>
        <dbReference type="ChEBI" id="CHEBI:29105"/>
        <note>catalytic</note>
    </ligand>
</feature>
<dbReference type="PANTHER" id="PTHR43126">
    <property type="entry name" value="D-ALANYL-D-ALANINE DIPEPTIDASE"/>
    <property type="match status" value="1"/>
</dbReference>
<dbReference type="PANTHER" id="PTHR43126:SF1">
    <property type="entry name" value="D-ALANYL-D-ALANINE DIPEPTIDASE"/>
    <property type="match status" value="1"/>
</dbReference>
<dbReference type="GO" id="GO:0006508">
    <property type="term" value="P:proteolysis"/>
    <property type="evidence" value="ECO:0007669"/>
    <property type="project" value="UniProtKB-KW"/>
</dbReference>
<dbReference type="EC" id="3.4.13.22" evidence="9 10"/>
<feature type="binding site" evidence="9">
    <location>
        <position position="102"/>
    </location>
    <ligand>
        <name>Zn(2+)</name>
        <dbReference type="ChEBI" id="CHEBI:29105"/>
        <note>catalytic</note>
    </ligand>
</feature>
<comment type="cofactor">
    <cofactor evidence="9">
        <name>Zn(2+)</name>
        <dbReference type="ChEBI" id="CHEBI:29105"/>
    </cofactor>
    <text evidence="9">Binds 1 zinc ion per subunit.</text>
</comment>
<evidence type="ECO:0000256" key="5">
    <source>
        <dbReference type="ARBA" id="ARBA00022833"/>
    </source>
</evidence>
<dbReference type="InterPro" id="IPR009045">
    <property type="entry name" value="Zn_M74/Hedgehog-like"/>
</dbReference>
<comment type="caution">
    <text evidence="11">The sequence shown here is derived from an EMBL/GenBank/DDBJ whole genome shotgun (WGS) entry which is preliminary data.</text>
</comment>
<keyword evidence="2 9" id="KW-0645">Protease</keyword>
<dbReference type="SUPFAM" id="SSF55166">
    <property type="entry name" value="Hedgehog/DD-peptidase"/>
    <property type="match status" value="1"/>
</dbReference>
<dbReference type="NCBIfam" id="NF007557">
    <property type="entry name" value="PRK10178.1"/>
    <property type="match status" value="1"/>
</dbReference>
<keyword evidence="3 9" id="KW-0479">Metal-binding</keyword>
<dbReference type="GO" id="GO:0160237">
    <property type="term" value="F:D-Ala-D-Ala dipeptidase activity"/>
    <property type="evidence" value="ECO:0007669"/>
    <property type="project" value="UniProtKB-EC"/>
</dbReference>
<evidence type="ECO:0000256" key="1">
    <source>
        <dbReference type="ARBA" id="ARBA00001362"/>
    </source>
</evidence>
<gene>
    <name evidence="9" type="primary">ddpX</name>
    <name evidence="11" type="ORF">D2T33_11445</name>
</gene>
<dbReference type="InterPro" id="IPR000755">
    <property type="entry name" value="A_A_dipeptidase"/>
</dbReference>
<evidence type="ECO:0000256" key="7">
    <source>
        <dbReference type="ARBA" id="ARBA00023049"/>
    </source>
</evidence>
<reference evidence="11 12" key="2">
    <citation type="submission" date="2019-01" db="EMBL/GenBank/DDBJ databases">
        <authorList>
            <person name="Li Y."/>
        </authorList>
    </citation>
    <scope>NUCLEOTIDE SEQUENCE [LARGE SCALE GENOMIC DNA]</scope>
    <source>
        <strain evidence="11 12">2D-5</strain>
    </source>
</reference>
<dbReference type="PIRSF" id="PIRSF026671">
    <property type="entry name" value="AA_dipeptidase"/>
    <property type="match status" value="1"/>
</dbReference>
<evidence type="ECO:0000313" key="11">
    <source>
        <dbReference type="EMBL" id="RWR10953.1"/>
    </source>
</evidence>